<feature type="binding site" evidence="3">
    <location>
        <position position="106"/>
    </location>
    <ligand>
        <name>Mg(2+)</name>
        <dbReference type="ChEBI" id="CHEBI:18420"/>
    </ligand>
</feature>
<dbReference type="PANTHER" id="PTHR38096">
    <property type="entry name" value="ENTEROBACTIN SYNTHASE COMPONENT D"/>
    <property type="match status" value="1"/>
</dbReference>
<evidence type="ECO:0000313" key="6">
    <source>
        <dbReference type="EMBL" id="MBU7597465.1"/>
    </source>
</evidence>
<feature type="domain" description="4'-phosphopantetheinyl transferase" evidence="4">
    <location>
        <begin position="102"/>
        <end position="185"/>
    </location>
</feature>
<dbReference type="SUPFAM" id="SSF56214">
    <property type="entry name" value="4'-phosphopantetheinyl transferase"/>
    <property type="match status" value="1"/>
</dbReference>
<feature type="binding site" evidence="2">
    <location>
        <position position="47"/>
    </location>
    <ligand>
        <name>CoA</name>
        <dbReference type="ChEBI" id="CHEBI:57287"/>
    </ligand>
</feature>
<dbReference type="InterPro" id="IPR003542">
    <property type="entry name" value="Enbac_synth_compD-like"/>
</dbReference>
<feature type="binding site" evidence="2">
    <location>
        <position position="163"/>
    </location>
    <ligand>
        <name>CoA</name>
        <dbReference type="ChEBI" id="CHEBI:57287"/>
    </ligand>
</feature>
<dbReference type="Proteomes" id="UP000694501">
    <property type="component" value="Unassembled WGS sequence"/>
</dbReference>
<comment type="caution">
    <text evidence="6">The sequence shown here is derived from an EMBL/GenBank/DDBJ whole genome shotgun (WGS) entry which is preliminary data.</text>
</comment>
<keyword evidence="3" id="KW-0479">Metal-binding</keyword>
<feature type="binding site" evidence="3">
    <location>
        <position position="107"/>
    </location>
    <ligand>
        <name>Mg(2+)</name>
        <dbReference type="ChEBI" id="CHEBI:18420"/>
    </ligand>
</feature>
<evidence type="ECO:0000259" key="4">
    <source>
        <dbReference type="Pfam" id="PF01648"/>
    </source>
</evidence>
<evidence type="ECO:0000259" key="5">
    <source>
        <dbReference type="Pfam" id="PF17837"/>
    </source>
</evidence>
<feature type="domain" description="4'-phosphopantetheinyl transferase N-terminal" evidence="5">
    <location>
        <begin position="27"/>
        <end position="94"/>
    </location>
</feature>
<sequence>MLDRVVPPSVRWAHAFEDCLDVELSPQERAVVAGAGARRKAEFATVRACARDALATLGCAPVPLLPGEYGAPQWPDGIVGSMTHCTGYRAAAVASAADVATLGIDAEPHEALPERVLGAIARAEELAMVAALPTTEGIAWDRVLFSAKEAVYKAWFPLARRWLHFREATVTIAPEGTFTARLHTSGPELFGRPLTSFDGRWTADESLVTTAITVERRA</sequence>
<keyword evidence="1 6" id="KW-0808">Transferase</keyword>
<dbReference type="GO" id="GO:0008897">
    <property type="term" value="F:holo-[acyl-carrier-protein] synthase activity"/>
    <property type="evidence" value="ECO:0007669"/>
    <property type="project" value="InterPro"/>
</dbReference>
<dbReference type="GO" id="GO:0009366">
    <property type="term" value="C:enterobactin synthetase complex"/>
    <property type="evidence" value="ECO:0007669"/>
    <property type="project" value="InterPro"/>
</dbReference>
<dbReference type="Gene3D" id="3.90.470.20">
    <property type="entry name" value="4'-phosphopantetheinyl transferase domain"/>
    <property type="match status" value="1"/>
</dbReference>
<feature type="binding site" evidence="2">
    <location>
        <begin position="83"/>
        <end position="84"/>
    </location>
    <ligand>
        <name>CoA</name>
        <dbReference type="ChEBI" id="CHEBI:57287"/>
    </ligand>
</feature>
<reference evidence="6" key="1">
    <citation type="submission" date="2021-06" db="EMBL/GenBank/DDBJ databases">
        <title>Sequencing of actinobacteria type strains.</title>
        <authorList>
            <person name="Nguyen G.-S."/>
            <person name="Wentzel A."/>
        </authorList>
    </citation>
    <scope>NUCLEOTIDE SEQUENCE</scope>
    <source>
        <strain evidence="6">P38-E01</strain>
    </source>
</reference>
<protein>
    <submittedName>
        <fullName evidence="6">4'-phosphopantetheinyl transferase superfamily protein</fullName>
    </submittedName>
</protein>
<comment type="cofactor">
    <cofactor evidence="3">
        <name>Mg(2+)</name>
        <dbReference type="ChEBI" id="CHEBI:18420"/>
    </cofactor>
</comment>
<feature type="binding site" evidence="3">
    <location>
        <position position="105"/>
    </location>
    <ligand>
        <name>Mg(2+)</name>
        <dbReference type="ChEBI" id="CHEBI:18420"/>
    </ligand>
</feature>
<dbReference type="GO" id="GO:0009239">
    <property type="term" value="P:enterobactin biosynthetic process"/>
    <property type="evidence" value="ECO:0007669"/>
    <property type="project" value="InterPro"/>
</dbReference>
<feature type="binding site" evidence="2">
    <location>
        <position position="105"/>
    </location>
    <ligand>
        <name>CoA</name>
        <dbReference type="ChEBI" id="CHEBI:57287"/>
    </ligand>
</feature>
<dbReference type="Pfam" id="PF01648">
    <property type="entry name" value="ACPS"/>
    <property type="match status" value="1"/>
</dbReference>
<dbReference type="PRINTS" id="PR01399">
    <property type="entry name" value="ENTSNTHTASED"/>
</dbReference>
<evidence type="ECO:0000313" key="7">
    <source>
        <dbReference type="Proteomes" id="UP000694501"/>
    </source>
</evidence>
<dbReference type="GO" id="GO:0005886">
    <property type="term" value="C:plasma membrane"/>
    <property type="evidence" value="ECO:0007669"/>
    <property type="project" value="TreeGrafter"/>
</dbReference>
<name>A0A949JF82_9ACTN</name>
<dbReference type="InterPro" id="IPR008278">
    <property type="entry name" value="4-PPantetheinyl_Trfase_dom"/>
</dbReference>
<accession>A0A949JF82</accession>
<keyword evidence="3" id="KW-0460">Magnesium</keyword>
<dbReference type="RefSeq" id="WP_211039501.1">
    <property type="nucleotide sequence ID" value="NZ_JAELVF020000001.1"/>
</dbReference>
<dbReference type="GO" id="GO:0000287">
    <property type="term" value="F:magnesium ion binding"/>
    <property type="evidence" value="ECO:0007669"/>
    <property type="project" value="InterPro"/>
</dbReference>
<evidence type="ECO:0000256" key="2">
    <source>
        <dbReference type="PIRSR" id="PIRSR603542-1"/>
    </source>
</evidence>
<keyword evidence="7" id="KW-1185">Reference proteome</keyword>
<dbReference type="Pfam" id="PF17837">
    <property type="entry name" value="4PPT_N"/>
    <property type="match status" value="1"/>
</dbReference>
<proteinExistence type="predicted"/>
<dbReference type="EMBL" id="JAELVF020000001">
    <property type="protein sequence ID" value="MBU7597465.1"/>
    <property type="molecule type" value="Genomic_DNA"/>
</dbReference>
<feature type="binding site" evidence="2">
    <location>
        <position position="153"/>
    </location>
    <ligand>
        <name>CoA</name>
        <dbReference type="ChEBI" id="CHEBI:57287"/>
    </ligand>
</feature>
<gene>
    <name evidence="6" type="ORF">JGS22_007450</name>
</gene>
<dbReference type="AlphaFoldDB" id="A0A949JF82"/>
<dbReference type="InterPro" id="IPR041354">
    <property type="entry name" value="4PPT_N"/>
</dbReference>
<organism evidence="6 7">
    <name type="scientific">Streptomyces tardus</name>
    <dbReference type="NCBI Taxonomy" id="2780544"/>
    <lineage>
        <taxon>Bacteria</taxon>
        <taxon>Bacillati</taxon>
        <taxon>Actinomycetota</taxon>
        <taxon>Actinomycetes</taxon>
        <taxon>Kitasatosporales</taxon>
        <taxon>Streptomycetaceae</taxon>
        <taxon>Streptomyces</taxon>
    </lineage>
</organism>
<feature type="binding site" evidence="2">
    <location>
        <position position="39"/>
    </location>
    <ligand>
        <name>CoA</name>
        <dbReference type="ChEBI" id="CHEBI:57287"/>
    </ligand>
</feature>
<evidence type="ECO:0000256" key="1">
    <source>
        <dbReference type="ARBA" id="ARBA00022679"/>
    </source>
</evidence>
<dbReference type="PANTHER" id="PTHR38096:SF1">
    <property type="entry name" value="ENTEROBACTIN SYNTHASE COMPONENT D"/>
    <property type="match status" value="1"/>
</dbReference>
<feature type="binding site" evidence="2">
    <location>
        <position position="149"/>
    </location>
    <ligand>
        <name>CoA</name>
        <dbReference type="ChEBI" id="CHEBI:57287"/>
    </ligand>
</feature>
<evidence type="ECO:0000256" key="3">
    <source>
        <dbReference type="PIRSR" id="PIRSR603542-2"/>
    </source>
</evidence>
<dbReference type="InterPro" id="IPR037143">
    <property type="entry name" value="4-PPantetheinyl_Trfase_dom_sf"/>
</dbReference>